<dbReference type="Pfam" id="PF10979">
    <property type="entry name" value="DUF2786"/>
    <property type="match status" value="1"/>
</dbReference>
<evidence type="ECO:0000259" key="2">
    <source>
        <dbReference type="Pfam" id="PF10979"/>
    </source>
</evidence>
<accession>A0ABQ6HL58</accession>
<dbReference type="InterPro" id="IPR055592">
    <property type="entry name" value="DUF7168"/>
</dbReference>
<evidence type="ECO:0000259" key="3">
    <source>
        <dbReference type="Pfam" id="PF23771"/>
    </source>
</evidence>
<comment type="caution">
    <text evidence="4">The sequence shown here is derived from an EMBL/GenBank/DDBJ whole genome shotgun (WGS) entry which is preliminary data.</text>
</comment>
<protein>
    <recommendedName>
        <fullName evidence="6">DUF2786 domain-containing protein</fullName>
    </recommendedName>
</protein>
<evidence type="ECO:0000256" key="1">
    <source>
        <dbReference type="SAM" id="MobiDB-lite"/>
    </source>
</evidence>
<dbReference type="Proteomes" id="UP001157109">
    <property type="component" value="Unassembled WGS sequence"/>
</dbReference>
<dbReference type="InterPro" id="IPR024498">
    <property type="entry name" value="DUF2786"/>
</dbReference>
<evidence type="ECO:0000313" key="5">
    <source>
        <dbReference type="Proteomes" id="UP001157109"/>
    </source>
</evidence>
<organism evidence="4 5">
    <name type="scientific">Arsenicicoccus piscis</name>
    <dbReference type="NCBI Taxonomy" id="673954"/>
    <lineage>
        <taxon>Bacteria</taxon>
        <taxon>Bacillati</taxon>
        <taxon>Actinomycetota</taxon>
        <taxon>Actinomycetes</taxon>
        <taxon>Micrococcales</taxon>
        <taxon>Intrasporangiaceae</taxon>
        <taxon>Arsenicicoccus</taxon>
    </lineage>
</organism>
<sequence length="437" mass="47467">MHGTRGNDPGGTTDPTDHHRLVREAAMLAGSRGSHRALERLVDDMSARLVGAERAPMLDAIVTVSTEGLRSCWTHGWQPEELTRHVERTTGADVAALLADLMVDELTGYPPASVHPDFFDQLTAVRATRWWPVEQHWLAARADAAGSWSVTVEQMVILVAVLHLAPRLTVLLPVPGSALPARAADHPHHVDAKTLRTVRQLLAKAESTTFPAEAETFTAAAQKLMARHSIDQAMLAAAAAAEHPGGGALGGADGPLSRRLWIDTPYVREKVALVAQVADANHARTVWQKELDVVTVMGHEADLDAVELLFTSLLVQATRAMQQEGKRVTAWGDSRTRSFRKSFLAAYAMRIGERLQEASRAETEQASDELARQGRGALVPVLAARDAAVQAYAEQEFPRVRTVSMGSTHDAEGWHRGRQAADRAALGAPPRRPVARR</sequence>
<reference evidence="5" key="1">
    <citation type="journal article" date="2019" name="Int. J. Syst. Evol. Microbiol.">
        <title>The Global Catalogue of Microorganisms (GCM) 10K type strain sequencing project: providing services to taxonomists for standard genome sequencing and annotation.</title>
        <authorList>
            <consortium name="The Broad Institute Genomics Platform"/>
            <consortium name="The Broad Institute Genome Sequencing Center for Infectious Disease"/>
            <person name="Wu L."/>
            <person name="Ma J."/>
        </authorList>
    </citation>
    <scope>NUCLEOTIDE SEQUENCE [LARGE SCALE GENOMIC DNA]</scope>
    <source>
        <strain evidence="5">NBRC 105830</strain>
    </source>
</reference>
<feature type="compositionally biased region" description="Basic and acidic residues" evidence="1">
    <location>
        <begin position="409"/>
        <end position="421"/>
    </location>
</feature>
<feature type="domain" description="DUF2786" evidence="2">
    <location>
        <begin position="193"/>
        <end position="232"/>
    </location>
</feature>
<name>A0ABQ6HL58_9MICO</name>
<evidence type="ECO:0008006" key="6">
    <source>
        <dbReference type="Google" id="ProtNLM"/>
    </source>
</evidence>
<gene>
    <name evidence="4" type="ORF">GCM10025862_09130</name>
</gene>
<feature type="region of interest" description="Disordered" evidence="1">
    <location>
        <begin position="408"/>
        <end position="437"/>
    </location>
</feature>
<proteinExistence type="predicted"/>
<evidence type="ECO:0000313" key="4">
    <source>
        <dbReference type="EMBL" id="GMA18892.1"/>
    </source>
</evidence>
<dbReference type="EMBL" id="BSUJ01000001">
    <property type="protein sequence ID" value="GMA18892.1"/>
    <property type="molecule type" value="Genomic_DNA"/>
</dbReference>
<dbReference type="Pfam" id="PF23771">
    <property type="entry name" value="DUF7168"/>
    <property type="match status" value="1"/>
</dbReference>
<keyword evidence="5" id="KW-1185">Reference proteome</keyword>
<feature type="domain" description="DUF7168" evidence="3">
    <location>
        <begin position="271"/>
        <end position="385"/>
    </location>
</feature>
<dbReference type="RefSeq" id="WP_284283869.1">
    <property type="nucleotide sequence ID" value="NZ_BSUJ01000001.1"/>
</dbReference>